<sequence length="247" mass="26903">MDSVIDFQARDDGVVVLTLQDREHKNTFTPALIDGLIQAYARINASDAYKAVVITGYDSFFCSGGTREGLLALNQTRGDFTDANVYSLAFECKIPVIAAMQGHAIGGGLVMGLFCDIVVLSRESLYTANFMKYGFTPGMGATYILPSRLGSLGQEMLLAAQSYSGALLEARGAPFAVLPRAQVLAHALELAMELADKPRLSLVTLKHHLNRKLREDLPAVIERELAMHALTMHQPEVGERISTLFGR</sequence>
<dbReference type="PANTHER" id="PTHR43459:SF1">
    <property type="entry name" value="EG:BACN32G11.4 PROTEIN"/>
    <property type="match status" value="1"/>
</dbReference>
<dbReference type="SUPFAM" id="SSF52096">
    <property type="entry name" value="ClpP/crotonase"/>
    <property type="match status" value="1"/>
</dbReference>
<dbReference type="GO" id="GO:0003824">
    <property type="term" value="F:catalytic activity"/>
    <property type="evidence" value="ECO:0007669"/>
    <property type="project" value="InterPro"/>
</dbReference>
<reference evidence="2 4" key="1">
    <citation type="submission" date="2019-08" db="EMBL/GenBank/DDBJ databases">
        <title>Subclass B2 metallo-beta lactamase from Pseudomonas synxantha.</title>
        <authorList>
            <person name="Poirel L."/>
            <person name="Palmieri M."/>
            <person name="Masseron A."/>
            <person name="Perreten V."/>
            <person name="Nordman P."/>
        </authorList>
    </citation>
    <scope>NUCLEOTIDE SEQUENCE [LARGE SCALE GENOMIC DNA]</scope>
    <source>
        <strain evidence="2 4">MCP106</strain>
    </source>
</reference>
<dbReference type="InterPro" id="IPR018376">
    <property type="entry name" value="Enoyl-CoA_hyd/isom_CS"/>
</dbReference>
<evidence type="ECO:0000256" key="1">
    <source>
        <dbReference type="RuleBase" id="RU003707"/>
    </source>
</evidence>
<dbReference type="Proteomes" id="UP000324029">
    <property type="component" value="Unassembled WGS sequence"/>
</dbReference>
<dbReference type="Gene3D" id="6.20.390.20">
    <property type="match status" value="1"/>
</dbReference>
<dbReference type="RefSeq" id="WP_032877017.1">
    <property type="nucleotide sequence ID" value="NZ_LR027557.1"/>
</dbReference>
<evidence type="ECO:0000313" key="2">
    <source>
        <dbReference type="EMBL" id="TYK54260.1"/>
    </source>
</evidence>
<comment type="similarity">
    <text evidence="1">Belongs to the enoyl-CoA hydratase/isomerase family.</text>
</comment>
<dbReference type="InterPro" id="IPR001753">
    <property type="entry name" value="Enoyl-CoA_hydra/iso"/>
</dbReference>
<dbReference type="NCBIfam" id="NF005496">
    <property type="entry name" value="PRK07110.1"/>
    <property type="match status" value="1"/>
</dbReference>
<dbReference type="EMBL" id="VSRO01000022">
    <property type="protein sequence ID" value="TYK54260.1"/>
    <property type="molecule type" value="Genomic_DNA"/>
</dbReference>
<dbReference type="EMBL" id="VSRO01000001">
    <property type="protein sequence ID" value="TYK59589.1"/>
    <property type="molecule type" value="Genomic_DNA"/>
</dbReference>
<proteinExistence type="inferred from homology"/>
<evidence type="ECO:0000313" key="4">
    <source>
        <dbReference type="Proteomes" id="UP000324029"/>
    </source>
</evidence>
<reference evidence="2 4" key="2">
    <citation type="submission" date="2019-08" db="EMBL/GenBank/DDBJ databases">
        <authorList>
            <person name="Brilhante M."/>
            <person name="Perreten V."/>
        </authorList>
    </citation>
    <scope>NUCLEOTIDE SEQUENCE [LARGE SCALE GENOMIC DNA]</scope>
    <source>
        <strain evidence="2 4">MCP106</strain>
    </source>
</reference>
<evidence type="ECO:0000313" key="3">
    <source>
        <dbReference type="EMBL" id="TYK59589.1"/>
    </source>
</evidence>
<dbReference type="InterPro" id="IPR029045">
    <property type="entry name" value="ClpP/crotonase-like_dom_sf"/>
</dbReference>
<organism evidence="2 4">
    <name type="scientific">Pseudomonas synxantha</name>
    <dbReference type="NCBI Taxonomy" id="47883"/>
    <lineage>
        <taxon>Bacteria</taxon>
        <taxon>Pseudomonadati</taxon>
        <taxon>Pseudomonadota</taxon>
        <taxon>Gammaproteobacteria</taxon>
        <taxon>Pseudomonadales</taxon>
        <taxon>Pseudomonadaceae</taxon>
        <taxon>Pseudomonas</taxon>
    </lineage>
</organism>
<dbReference type="Pfam" id="PF00378">
    <property type="entry name" value="ECH_1"/>
    <property type="match status" value="1"/>
</dbReference>
<name>A0A5D3G2H2_9PSED</name>
<dbReference type="CDD" id="cd06558">
    <property type="entry name" value="crotonase-like"/>
    <property type="match status" value="1"/>
</dbReference>
<protein>
    <submittedName>
        <fullName evidence="2">Enoyl-CoA hydratase</fullName>
    </submittedName>
</protein>
<accession>A0A5D3G2H2</accession>
<dbReference type="PROSITE" id="PS00166">
    <property type="entry name" value="ENOYL_COA_HYDRATASE"/>
    <property type="match status" value="1"/>
</dbReference>
<comment type="caution">
    <text evidence="2">The sequence shown here is derived from an EMBL/GenBank/DDBJ whole genome shotgun (WGS) entry which is preliminary data.</text>
</comment>
<dbReference type="PANTHER" id="PTHR43459">
    <property type="entry name" value="ENOYL-COA HYDRATASE"/>
    <property type="match status" value="1"/>
</dbReference>
<dbReference type="AlphaFoldDB" id="A0A5D3G2H2"/>
<dbReference type="Gene3D" id="3.90.226.10">
    <property type="entry name" value="2-enoyl-CoA Hydratase, Chain A, domain 1"/>
    <property type="match status" value="1"/>
</dbReference>
<gene>
    <name evidence="3" type="ORF">FXO26_00295</name>
    <name evidence="2" type="ORF">FXO26_28495</name>
</gene>